<protein>
    <recommendedName>
        <fullName evidence="3">Xaa-Pro dipeptidyl-peptidase C-terminal domain-containing protein</fullName>
    </recommendedName>
</protein>
<dbReference type="PANTHER" id="PTHR43056:SF10">
    <property type="entry name" value="COCE_NOND FAMILY, PUTATIVE (AFU_ORTHOLOGUE AFUA_7G00600)-RELATED"/>
    <property type="match status" value="1"/>
</dbReference>
<sequence length="615" mass="70848">MKFFIHLFLFYIIRLNSASTNFETKFISMRDGVKLAIDIYKLNKSDKYPVILEIIPYGKQSYLSFKRESNFWLDNGYVLIVADSRGTGESEGEFDFLTNEANDGYDLIDWIYKQEWSNGNIGMRGFSYSGSNQWFIATKQHPGLKCITPSATLGRPMEHPPFNGVFSPEWALSWVGKFAQIKNNSLSWLNENSTSWLKHKPLKTLDVYVTGRVLPLYRKFLEHTKLDSYWDQIVMKPENYSNIKIPTLSFTGWYDGTLYSTIMRFKDVVKYSSKKDDHFLIVGPYNHFSGVTGGYDLFTGEKVNTIGNVKINDNSYLPGQNMTKEFFNWCLKNETKPKWSKAQVYVKDEWQNGDIFLNDDLNNIYLYLSSEKGANSINGDGKLSLNELDKTSNDSYEYDPDHPVRSDINPEIIYPIDISFYLNRSDFLVYTSDVLLNTFSIFGEVKVELTISSNVKDTDFVIFLMDVHEDGSSIKLGSMGSNQIRTRYREGFDKEVLMEPNKMYKITINMYEISHEFLPGHRIRLAITSSFYPLLSANSNNGNPTGDDTDPSIKSIQTLHYGSHLKGINSRIHFKSKDSAIEFNSSYRLCIENIFLKLGLYLVITSLVLYFADYF</sequence>
<comment type="caution">
    <text evidence="4">The sequence shown here is derived from an EMBL/GenBank/DDBJ whole genome shotgun (WGS) entry which is preliminary data.</text>
</comment>
<keyword evidence="1" id="KW-0378">Hydrolase</keyword>
<dbReference type="Pfam" id="PF08530">
    <property type="entry name" value="PepX_C"/>
    <property type="match status" value="1"/>
</dbReference>
<evidence type="ECO:0000259" key="3">
    <source>
        <dbReference type="SMART" id="SM00939"/>
    </source>
</evidence>
<dbReference type="Gene3D" id="1.10.3020.10">
    <property type="entry name" value="alpha-amino acid ester hydrolase ( Helical cap domain)"/>
    <property type="match status" value="1"/>
</dbReference>
<name>A0A814FP21_9BILA</name>
<evidence type="ECO:0000313" key="4">
    <source>
        <dbReference type="EMBL" id="CAF0985569.1"/>
    </source>
</evidence>
<keyword evidence="2" id="KW-0732">Signal</keyword>
<proteinExistence type="predicted"/>
<keyword evidence="5" id="KW-1185">Reference proteome</keyword>
<dbReference type="InterPro" id="IPR029058">
    <property type="entry name" value="AB_hydrolase_fold"/>
</dbReference>
<feature type="domain" description="Xaa-Pro dipeptidyl-peptidase C-terminal" evidence="3">
    <location>
        <begin position="324"/>
        <end position="566"/>
    </location>
</feature>
<dbReference type="SUPFAM" id="SSF49785">
    <property type="entry name" value="Galactose-binding domain-like"/>
    <property type="match status" value="1"/>
</dbReference>
<organism evidence="4 5">
    <name type="scientific">Brachionus calyciflorus</name>
    <dbReference type="NCBI Taxonomy" id="104777"/>
    <lineage>
        <taxon>Eukaryota</taxon>
        <taxon>Metazoa</taxon>
        <taxon>Spiralia</taxon>
        <taxon>Gnathifera</taxon>
        <taxon>Rotifera</taxon>
        <taxon>Eurotatoria</taxon>
        <taxon>Monogononta</taxon>
        <taxon>Pseudotrocha</taxon>
        <taxon>Ploima</taxon>
        <taxon>Brachionidae</taxon>
        <taxon>Brachionus</taxon>
    </lineage>
</organism>
<dbReference type="Pfam" id="PF02129">
    <property type="entry name" value="Peptidase_S15"/>
    <property type="match status" value="1"/>
</dbReference>
<dbReference type="InterPro" id="IPR005674">
    <property type="entry name" value="CocE/Ser_esterase"/>
</dbReference>
<evidence type="ECO:0000256" key="2">
    <source>
        <dbReference type="SAM" id="SignalP"/>
    </source>
</evidence>
<feature type="chain" id="PRO_5032288250" description="Xaa-Pro dipeptidyl-peptidase C-terminal domain-containing protein" evidence="2">
    <location>
        <begin position="19"/>
        <end position="615"/>
    </location>
</feature>
<evidence type="ECO:0000256" key="1">
    <source>
        <dbReference type="ARBA" id="ARBA00022801"/>
    </source>
</evidence>
<feature type="signal peptide" evidence="2">
    <location>
        <begin position="1"/>
        <end position="18"/>
    </location>
</feature>
<dbReference type="InterPro" id="IPR013736">
    <property type="entry name" value="Xaa-Pro_dipept_C"/>
</dbReference>
<dbReference type="InterPro" id="IPR050585">
    <property type="entry name" value="Xaa-Pro_dipeptidyl-ppase/CocE"/>
</dbReference>
<evidence type="ECO:0000313" key="5">
    <source>
        <dbReference type="Proteomes" id="UP000663879"/>
    </source>
</evidence>
<dbReference type="PANTHER" id="PTHR43056">
    <property type="entry name" value="PEPTIDASE S9 PROLYL OLIGOPEPTIDASE"/>
    <property type="match status" value="1"/>
</dbReference>
<dbReference type="EMBL" id="CAJNOC010003504">
    <property type="protein sequence ID" value="CAF0985569.1"/>
    <property type="molecule type" value="Genomic_DNA"/>
</dbReference>
<dbReference type="AlphaFoldDB" id="A0A814FP21"/>
<dbReference type="InterPro" id="IPR008979">
    <property type="entry name" value="Galactose-bd-like_sf"/>
</dbReference>
<dbReference type="InterPro" id="IPR000383">
    <property type="entry name" value="Xaa-Pro-like_dom"/>
</dbReference>
<accession>A0A814FP21</accession>
<dbReference type="Gene3D" id="2.60.120.260">
    <property type="entry name" value="Galactose-binding domain-like"/>
    <property type="match status" value="1"/>
</dbReference>
<dbReference type="OrthoDB" id="416441at2759"/>
<reference evidence="4" key="1">
    <citation type="submission" date="2021-02" db="EMBL/GenBank/DDBJ databases">
        <authorList>
            <person name="Nowell W R."/>
        </authorList>
    </citation>
    <scope>NUCLEOTIDE SEQUENCE</scope>
    <source>
        <strain evidence="4">Ploen Becks lab</strain>
    </source>
</reference>
<dbReference type="NCBIfam" id="TIGR00976">
    <property type="entry name" value="CocE_NonD"/>
    <property type="match status" value="1"/>
</dbReference>
<gene>
    <name evidence="4" type="ORF">OXX778_LOCUS15650</name>
</gene>
<dbReference type="Proteomes" id="UP000663879">
    <property type="component" value="Unassembled WGS sequence"/>
</dbReference>
<dbReference type="GO" id="GO:0008239">
    <property type="term" value="F:dipeptidyl-peptidase activity"/>
    <property type="evidence" value="ECO:0007669"/>
    <property type="project" value="InterPro"/>
</dbReference>
<dbReference type="Gene3D" id="3.40.50.1820">
    <property type="entry name" value="alpha/beta hydrolase"/>
    <property type="match status" value="1"/>
</dbReference>
<dbReference type="SUPFAM" id="SSF53474">
    <property type="entry name" value="alpha/beta-Hydrolases"/>
    <property type="match status" value="1"/>
</dbReference>
<dbReference type="SMART" id="SM00939">
    <property type="entry name" value="PepX_C"/>
    <property type="match status" value="1"/>
</dbReference>